<evidence type="ECO:0000313" key="2">
    <source>
        <dbReference type="Proteomes" id="UP000233553"/>
    </source>
</evidence>
<dbReference type="RefSeq" id="WP_101237010.1">
    <property type="nucleotide sequence ID" value="NZ_PISJ01000018.1"/>
</dbReference>
<name>A0A2N0WC50_9GAMM</name>
<dbReference type="EMBL" id="PISJ01000018">
    <property type="protein sequence ID" value="PKF32089.1"/>
    <property type="molecule type" value="Genomic_DNA"/>
</dbReference>
<reference evidence="1 2" key="1">
    <citation type="submission" date="2017-12" db="EMBL/GenBank/DDBJ databases">
        <title>Draft Genome sequences of multiple microbial strains isolated from spacecraft associated surfaces.</title>
        <authorList>
            <person name="Seuylemezian A."/>
            <person name="Vaishampayan P."/>
            <person name="Venkateswaran K."/>
        </authorList>
    </citation>
    <scope>NUCLEOTIDE SEQUENCE [LARGE SCALE GENOMIC DNA]</scope>
    <source>
        <strain evidence="1 2">2P01AA</strain>
    </source>
</reference>
<sequence length="162" mass="19143">MTTTLYSLCQQIFPELTQVPYPAHAHDFYQFIHWVNTLHSNIQYVELKEYYDNDTDKCYQLQQAQVDIEQLNNRIEAEVEQLFAEYAESAPEQQNEIDFAEHIYAILFDNIYAVAEQHGLALLLISNENPYWMLVPDQTEQINHLIEAFNATFSDVELYHYV</sequence>
<dbReference type="Proteomes" id="UP000233553">
    <property type="component" value="Unassembled WGS sequence"/>
</dbReference>
<comment type="caution">
    <text evidence="1">The sequence shown here is derived from an EMBL/GenBank/DDBJ whole genome shotgun (WGS) entry which is preliminary data.</text>
</comment>
<proteinExistence type="predicted"/>
<gene>
    <name evidence="1" type="ORF">CW311_14820</name>
</gene>
<protein>
    <submittedName>
        <fullName evidence="1">Uncharacterized protein</fullName>
    </submittedName>
</protein>
<evidence type="ECO:0000313" key="1">
    <source>
        <dbReference type="EMBL" id="PKF32089.1"/>
    </source>
</evidence>
<dbReference type="AlphaFoldDB" id="A0A2N0WC50"/>
<organism evidence="1 2">
    <name type="scientific">Acinetobacter proteolyticus</name>
    <dbReference type="NCBI Taxonomy" id="1776741"/>
    <lineage>
        <taxon>Bacteria</taxon>
        <taxon>Pseudomonadati</taxon>
        <taxon>Pseudomonadota</taxon>
        <taxon>Gammaproteobacteria</taxon>
        <taxon>Moraxellales</taxon>
        <taxon>Moraxellaceae</taxon>
        <taxon>Acinetobacter</taxon>
    </lineage>
</organism>
<accession>A0A2N0WC50</accession>